<protein>
    <recommendedName>
        <fullName evidence="4">Reverse transcriptase Ty1/copia-type domain-containing protein</fullName>
    </recommendedName>
</protein>
<evidence type="ECO:0000313" key="3">
    <source>
        <dbReference type="Proteomes" id="UP000298390"/>
    </source>
</evidence>
<evidence type="ECO:0008006" key="4">
    <source>
        <dbReference type="Google" id="ProtNLM"/>
    </source>
</evidence>
<gene>
    <name evidence="2" type="ORF">EVJ58_g262</name>
</gene>
<name>A0A4Y9Z5F5_9APHY</name>
<dbReference type="CDD" id="cd09272">
    <property type="entry name" value="RNase_HI_RT_Ty1"/>
    <property type="match status" value="1"/>
</dbReference>
<dbReference type="STRING" id="34475.A0A4Y9Z5F5"/>
<organism evidence="2 3">
    <name type="scientific">Rhodofomes roseus</name>
    <dbReference type="NCBI Taxonomy" id="34475"/>
    <lineage>
        <taxon>Eukaryota</taxon>
        <taxon>Fungi</taxon>
        <taxon>Dikarya</taxon>
        <taxon>Basidiomycota</taxon>
        <taxon>Agaricomycotina</taxon>
        <taxon>Agaricomycetes</taxon>
        <taxon>Polyporales</taxon>
        <taxon>Rhodofomes</taxon>
    </lineage>
</organism>
<accession>A0A4Y9Z5F5</accession>
<dbReference type="PANTHER" id="PTHR11439">
    <property type="entry name" value="GAG-POL-RELATED RETROTRANSPOSON"/>
    <property type="match status" value="1"/>
</dbReference>
<evidence type="ECO:0000313" key="2">
    <source>
        <dbReference type="EMBL" id="TFY69704.1"/>
    </source>
</evidence>
<dbReference type="Proteomes" id="UP000298390">
    <property type="component" value="Unassembled WGS sequence"/>
</dbReference>
<evidence type="ECO:0000256" key="1">
    <source>
        <dbReference type="SAM" id="MobiDB-lite"/>
    </source>
</evidence>
<dbReference type="PANTHER" id="PTHR11439:SF463">
    <property type="entry name" value="REVERSE TRANSCRIPTASE TY1_COPIA-TYPE DOMAIN-CONTAINING PROTEIN"/>
    <property type="match status" value="1"/>
</dbReference>
<feature type="region of interest" description="Disordered" evidence="1">
    <location>
        <begin position="69"/>
        <end position="115"/>
    </location>
</feature>
<reference evidence="2 3" key="1">
    <citation type="submission" date="2019-01" db="EMBL/GenBank/DDBJ databases">
        <title>Genome sequencing of the rare red list fungi Fomitopsis rosea.</title>
        <authorList>
            <person name="Buettner E."/>
            <person name="Kellner H."/>
        </authorList>
    </citation>
    <scope>NUCLEOTIDE SEQUENCE [LARGE SCALE GENOMIC DNA]</scope>
    <source>
        <strain evidence="2 3">DSM 105464</strain>
    </source>
</reference>
<dbReference type="EMBL" id="SEKV01000006">
    <property type="protein sequence ID" value="TFY69704.1"/>
    <property type="molecule type" value="Genomic_DNA"/>
</dbReference>
<dbReference type="AlphaFoldDB" id="A0A4Y9Z5F5"/>
<feature type="compositionally biased region" description="Acidic residues" evidence="1">
    <location>
        <begin position="96"/>
        <end position="105"/>
    </location>
</feature>
<sequence length="239" mass="26817">MLIIGRVASLRMSLSQSGFHWDPEHGADIDKHLEWVWQDYVKKTPGAEKFRNKGWPYYELMVHIMPSTAKGTHGFHPATQETGPTSDQQQPPAANEDPEPAEEAGPDNRSAEMRNKFELNRSSTFRYIKGTLDYKLTYSPSSDSELFAPYTNAHHAGCPDTDLSTTGYVMKMGTEFVAAVSAGQEILWLCNLLTELGFDVSLASKLHIDNLPALSVAKSPEHHGHMKHLNLRFYGLRMK</sequence>
<comment type="caution">
    <text evidence="2">The sequence shown here is derived from an EMBL/GenBank/DDBJ whole genome shotgun (WGS) entry which is preliminary data.</text>
</comment>
<proteinExistence type="predicted"/>